<evidence type="ECO:0000313" key="3">
    <source>
        <dbReference type="EMBL" id="CAL1604191.1"/>
    </source>
</evidence>
<proteinExistence type="predicted"/>
<dbReference type="Proteomes" id="UP001497482">
    <property type="component" value="Chromosome 4"/>
</dbReference>
<dbReference type="Pfam" id="PF18442">
    <property type="entry name" value="G2BR"/>
    <property type="match status" value="1"/>
</dbReference>
<dbReference type="InterPro" id="IPR040675">
    <property type="entry name" value="AMFR_Ube2g2-bd"/>
</dbReference>
<dbReference type="EMBL" id="OZ035826">
    <property type="protein sequence ID" value="CAL1604191.1"/>
    <property type="molecule type" value="Genomic_DNA"/>
</dbReference>
<accession>A0AAV2LRJ3</accession>
<feature type="compositionally biased region" description="Basic and acidic residues" evidence="1">
    <location>
        <begin position="62"/>
        <end position="93"/>
    </location>
</feature>
<keyword evidence="4" id="KW-1185">Reference proteome</keyword>
<name>A0AAV2LRJ3_KNICA</name>
<sequence length="142" mass="15883">MQDLQLTRSVEMTTDNILEGRIQVPFPTQAIERGPLQGNSSSEPQGEFSGAVDQASTEPDNIEARGGRFSKSADERQKMLKQRKEEMLQEARRRFLNVGSEDQGEELPSIEDEAASQLDLNVLRHRAVSAATERQMQNRSAP</sequence>
<protein>
    <recommendedName>
        <fullName evidence="2">E3 ubiquitin-protein ligase AMFR Ube2g2-binding region domain-containing protein</fullName>
    </recommendedName>
</protein>
<gene>
    <name evidence="3" type="ORF">KC01_LOCUS31755</name>
</gene>
<feature type="compositionally biased region" description="Acidic residues" evidence="1">
    <location>
        <begin position="102"/>
        <end position="114"/>
    </location>
</feature>
<dbReference type="Gene3D" id="1.10.8.10">
    <property type="entry name" value="DNA helicase RuvA subunit, C-terminal domain"/>
    <property type="match status" value="1"/>
</dbReference>
<dbReference type="AlphaFoldDB" id="A0AAV2LRJ3"/>
<evidence type="ECO:0000313" key="4">
    <source>
        <dbReference type="Proteomes" id="UP001497482"/>
    </source>
</evidence>
<feature type="region of interest" description="Disordered" evidence="1">
    <location>
        <begin position="26"/>
        <end position="120"/>
    </location>
</feature>
<evidence type="ECO:0000256" key="1">
    <source>
        <dbReference type="SAM" id="MobiDB-lite"/>
    </source>
</evidence>
<feature type="domain" description="E3 ubiquitin-protein ligase AMFR Ube2g2-binding region" evidence="2">
    <location>
        <begin position="72"/>
        <end position="97"/>
    </location>
</feature>
<organism evidence="3 4">
    <name type="scientific">Knipowitschia caucasica</name>
    <name type="common">Caucasian dwarf goby</name>
    <name type="synonym">Pomatoschistus caucasicus</name>
    <dbReference type="NCBI Taxonomy" id="637954"/>
    <lineage>
        <taxon>Eukaryota</taxon>
        <taxon>Metazoa</taxon>
        <taxon>Chordata</taxon>
        <taxon>Craniata</taxon>
        <taxon>Vertebrata</taxon>
        <taxon>Euteleostomi</taxon>
        <taxon>Actinopterygii</taxon>
        <taxon>Neopterygii</taxon>
        <taxon>Teleostei</taxon>
        <taxon>Neoteleostei</taxon>
        <taxon>Acanthomorphata</taxon>
        <taxon>Gobiaria</taxon>
        <taxon>Gobiiformes</taxon>
        <taxon>Gobioidei</taxon>
        <taxon>Gobiidae</taxon>
        <taxon>Gobiinae</taxon>
        <taxon>Knipowitschia</taxon>
    </lineage>
</organism>
<evidence type="ECO:0000259" key="2">
    <source>
        <dbReference type="Pfam" id="PF18442"/>
    </source>
</evidence>
<reference evidence="3 4" key="1">
    <citation type="submission" date="2024-04" db="EMBL/GenBank/DDBJ databases">
        <authorList>
            <person name="Waldvogel A.-M."/>
            <person name="Schoenle A."/>
        </authorList>
    </citation>
    <scope>NUCLEOTIDE SEQUENCE [LARGE SCALE GENOMIC DNA]</scope>
</reference>